<feature type="domain" description="HIT" evidence="4">
    <location>
        <begin position="3"/>
        <end position="109"/>
    </location>
</feature>
<dbReference type="PRINTS" id="PR00332">
    <property type="entry name" value="HISTRIAD"/>
</dbReference>
<dbReference type="InterPro" id="IPR001310">
    <property type="entry name" value="Histidine_triad_HIT"/>
</dbReference>
<evidence type="ECO:0000256" key="3">
    <source>
        <dbReference type="PROSITE-ProRule" id="PRU00464"/>
    </source>
</evidence>
<organism evidence="5 6">
    <name type="scientific">Aliarcobacter vitoriensis</name>
    <dbReference type="NCBI Taxonomy" id="2011099"/>
    <lineage>
        <taxon>Bacteria</taxon>
        <taxon>Pseudomonadati</taxon>
        <taxon>Campylobacterota</taxon>
        <taxon>Epsilonproteobacteria</taxon>
        <taxon>Campylobacterales</taxon>
        <taxon>Arcobacteraceae</taxon>
        <taxon>Aliarcobacter</taxon>
    </lineage>
</organism>
<dbReference type="OrthoDB" id="9784774at2"/>
<feature type="short sequence motif" description="Histidine triad motif" evidence="2 3">
    <location>
        <begin position="93"/>
        <end position="97"/>
    </location>
</feature>
<comment type="caution">
    <text evidence="5">The sequence shown here is derived from an EMBL/GenBank/DDBJ whole genome shotgun (WGS) entry which is preliminary data.</text>
</comment>
<dbReference type="EMBL" id="PDKB01000010">
    <property type="protein sequence ID" value="RBQ28899.1"/>
    <property type="molecule type" value="Genomic_DNA"/>
</dbReference>
<name>A0A366MTT1_9BACT</name>
<evidence type="ECO:0000256" key="1">
    <source>
        <dbReference type="PIRSR" id="PIRSR601310-1"/>
    </source>
</evidence>
<gene>
    <name evidence="5" type="ORF">CRU91_06910</name>
</gene>
<dbReference type="Pfam" id="PF01230">
    <property type="entry name" value="HIT"/>
    <property type="match status" value="1"/>
</dbReference>
<evidence type="ECO:0000256" key="2">
    <source>
        <dbReference type="PIRSR" id="PIRSR601310-3"/>
    </source>
</evidence>
<accession>A0A366MTT1</accession>
<dbReference type="AlphaFoldDB" id="A0A366MTT1"/>
<proteinExistence type="predicted"/>
<protein>
    <submittedName>
        <fullName evidence="5">Histidine triad nucleotide-binding protein</fullName>
    </submittedName>
</protein>
<dbReference type="Gene3D" id="3.30.428.10">
    <property type="entry name" value="HIT-like"/>
    <property type="match status" value="1"/>
</dbReference>
<dbReference type="InterPro" id="IPR011146">
    <property type="entry name" value="HIT-like"/>
</dbReference>
<dbReference type="PROSITE" id="PS00892">
    <property type="entry name" value="HIT_1"/>
    <property type="match status" value="1"/>
</dbReference>
<dbReference type="RefSeq" id="WP_113894492.1">
    <property type="nucleotide sequence ID" value="NZ_JANJGA010000010.1"/>
</dbReference>
<dbReference type="Proteomes" id="UP000252669">
    <property type="component" value="Unassembled WGS sequence"/>
</dbReference>
<dbReference type="SUPFAM" id="SSF54197">
    <property type="entry name" value="HIT-like"/>
    <property type="match status" value="1"/>
</dbReference>
<evidence type="ECO:0000259" key="4">
    <source>
        <dbReference type="PROSITE" id="PS51084"/>
    </source>
</evidence>
<sequence length="112" mass="12886">MCIFCKIVNKEIPSNIVLEDENFLAFHDINPTRKVHVLVIPKIHFDSFQVTNSDIMRDMTKFIQQVAIELNIDKSGYRLITNIGNDGGQEVSHLHFHLIGGEKVGRLVRERE</sequence>
<feature type="active site" description="Tele-AMP-histidine intermediate" evidence="1">
    <location>
        <position position="95"/>
    </location>
</feature>
<dbReference type="PROSITE" id="PS51084">
    <property type="entry name" value="HIT_2"/>
    <property type="match status" value="1"/>
</dbReference>
<dbReference type="PANTHER" id="PTHR23089">
    <property type="entry name" value="HISTIDINE TRIAD HIT PROTEIN"/>
    <property type="match status" value="1"/>
</dbReference>
<keyword evidence="6" id="KW-1185">Reference proteome</keyword>
<reference evidence="5 6" key="1">
    <citation type="submission" date="2017-10" db="EMBL/GenBank/DDBJ databases">
        <title>Genomics of the genus Arcobacter.</title>
        <authorList>
            <person name="Perez-Cataluna A."/>
            <person name="Figueras M.J."/>
        </authorList>
    </citation>
    <scope>NUCLEOTIDE SEQUENCE [LARGE SCALE GENOMIC DNA]</scope>
    <source>
        <strain evidence="5 6">CECT 9230</strain>
    </source>
</reference>
<dbReference type="CDD" id="cd01276">
    <property type="entry name" value="PKCI_related"/>
    <property type="match status" value="1"/>
</dbReference>
<dbReference type="InterPro" id="IPR036265">
    <property type="entry name" value="HIT-like_sf"/>
</dbReference>
<dbReference type="GO" id="GO:0003824">
    <property type="term" value="F:catalytic activity"/>
    <property type="evidence" value="ECO:0007669"/>
    <property type="project" value="InterPro"/>
</dbReference>
<dbReference type="InterPro" id="IPR019808">
    <property type="entry name" value="Histidine_triad_CS"/>
</dbReference>
<evidence type="ECO:0000313" key="5">
    <source>
        <dbReference type="EMBL" id="RBQ28899.1"/>
    </source>
</evidence>
<evidence type="ECO:0000313" key="6">
    <source>
        <dbReference type="Proteomes" id="UP000252669"/>
    </source>
</evidence>